<organism evidence="1 2">
    <name type="scientific">Blumeria graminis f. sp. tritici</name>
    <dbReference type="NCBI Taxonomy" id="62690"/>
    <lineage>
        <taxon>Eukaryota</taxon>
        <taxon>Fungi</taxon>
        <taxon>Dikarya</taxon>
        <taxon>Ascomycota</taxon>
        <taxon>Pezizomycotina</taxon>
        <taxon>Leotiomycetes</taxon>
        <taxon>Erysiphales</taxon>
        <taxon>Erysiphaceae</taxon>
        <taxon>Blumeria</taxon>
    </lineage>
</organism>
<keyword evidence="2" id="KW-1185">Reference proteome</keyword>
<dbReference type="AlphaFoldDB" id="A0A9X9MHP2"/>
<proteinExistence type="predicted"/>
<sequence>MFEDKRLPIIIFDMPVEIANAVLNGYFVMEREDESSQQVLAWNQGQLQIFTRQHHSKSWNKQTQDGDQSYSGWMITDLIQRSNEQVKNFMDHFTSKKSLEVIVPSCLGAEDNSLPIPNICRGLKRRIRRVRIDKLKPTRAHGYIDWVKIR</sequence>
<protein>
    <submittedName>
        <fullName evidence="1">BgtE-5642</fullName>
    </submittedName>
</protein>
<evidence type="ECO:0000313" key="1">
    <source>
        <dbReference type="EMBL" id="VDB88087.1"/>
    </source>
</evidence>
<accession>A0A9X9MHP2</accession>
<gene>
    <name evidence="1" type="ORF">BGT96224V316_LOCUS4331</name>
</gene>
<name>A0A9X9MHP2_BLUGR</name>
<dbReference type="Proteomes" id="UP000324639">
    <property type="component" value="Chromosome Bgt_-06"/>
</dbReference>
<reference evidence="1 2" key="1">
    <citation type="submission" date="2018-08" db="EMBL/GenBank/DDBJ databases">
        <authorList>
            <person name="Muller C M."/>
        </authorList>
    </citation>
    <scope>NUCLEOTIDE SEQUENCE [LARGE SCALE GENOMIC DNA]</scope>
</reference>
<evidence type="ECO:0000313" key="2">
    <source>
        <dbReference type="Proteomes" id="UP000324639"/>
    </source>
</evidence>
<dbReference type="EMBL" id="LR026989">
    <property type="protein sequence ID" value="VDB88087.1"/>
    <property type="molecule type" value="Genomic_DNA"/>
</dbReference>